<dbReference type="AlphaFoldDB" id="A0A840PH00"/>
<comment type="caution">
    <text evidence="3">The sequence shown here is derived from an EMBL/GenBank/DDBJ whole genome shotgun (WGS) entry which is preliminary data.</text>
</comment>
<keyword evidence="3" id="KW-0966">Cell projection</keyword>
<gene>
    <name evidence="3" type="ORF">HNR36_000076</name>
</gene>
<dbReference type="InterPro" id="IPR009875">
    <property type="entry name" value="PilZ_domain"/>
</dbReference>
<protein>
    <submittedName>
        <fullName evidence="3">C-di-GMP-binding flagellar brake protein YcgR</fullName>
    </submittedName>
</protein>
<keyword evidence="3" id="KW-0969">Cilium</keyword>
<dbReference type="SUPFAM" id="SSF141371">
    <property type="entry name" value="PilZ domain-like"/>
    <property type="match status" value="1"/>
</dbReference>
<keyword evidence="3" id="KW-0282">Flagellum</keyword>
<evidence type="ECO:0000259" key="1">
    <source>
        <dbReference type="Pfam" id="PF07238"/>
    </source>
</evidence>
<feature type="domain" description="Type III secretion system flagellar brake protein YcgR PilZN" evidence="2">
    <location>
        <begin position="4"/>
        <end position="90"/>
    </location>
</feature>
<dbReference type="Gene3D" id="2.40.10.220">
    <property type="entry name" value="predicted glycosyltransferase like domains"/>
    <property type="match status" value="1"/>
</dbReference>
<dbReference type="EMBL" id="JACHGZ010000001">
    <property type="protein sequence ID" value="MBB5147695.1"/>
    <property type="molecule type" value="Genomic_DNA"/>
</dbReference>
<dbReference type="GO" id="GO:0035438">
    <property type="term" value="F:cyclic-di-GMP binding"/>
    <property type="evidence" value="ECO:0007669"/>
    <property type="project" value="InterPro"/>
</dbReference>
<evidence type="ECO:0000313" key="3">
    <source>
        <dbReference type="EMBL" id="MBB5147695.1"/>
    </source>
</evidence>
<keyword evidence="4" id="KW-1185">Reference proteome</keyword>
<dbReference type="RefSeq" id="WP_016836944.1">
    <property type="nucleotide sequence ID" value="NZ_JAAXPW010000001.1"/>
</dbReference>
<dbReference type="Proteomes" id="UP000557217">
    <property type="component" value="Unassembled WGS sequence"/>
</dbReference>
<dbReference type="Pfam" id="PF12945">
    <property type="entry name" value="PilZNR"/>
    <property type="match status" value="1"/>
</dbReference>
<evidence type="ECO:0000259" key="2">
    <source>
        <dbReference type="Pfam" id="PF12945"/>
    </source>
</evidence>
<proteinExistence type="predicted"/>
<dbReference type="InterPro" id="IPR009926">
    <property type="entry name" value="T3SS_YcgR_PilZN"/>
</dbReference>
<reference evidence="3 4" key="1">
    <citation type="submission" date="2020-08" db="EMBL/GenBank/DDBJ databases">
        <title>Genomic Encyclopedia of Type Strains, Phase IV (KMG-IV): sequencing the most valuable type-strain genomes for metagenomic binning, comparative biology and taxonomic classification.</title>
        <authorList>
            <person name="Goeker M."/>
        </authorList>
    </citation>
    <scope>NUCLEOTIDE SEQUENCE [LARGE SCALE GENOMIC DNA]</scope>
    <source>
        <strain evidence="3 4">DSM 10633</strain>
    </source>
</reference>
<accession>A0A840PH00</accession>
<sequence>MDIKIGTVLTLEPTSSEKVERFKCKVMEKKDNIIFITYPVDTKTDRTVYLVDGSQFRAIFRNDDDINYAFQTEVVGRKMDRIPMIMLSCPPDDEFIKIQRREFVRVKTPVDVAVEHLNQFYQYVTDDISAGGAAIKVPISPPFSEGDKVKLTIVLPYKSGEIQYIQTDAEVVRIFEKNDQTLASLQFIDTDELDKQFILRFCFERQVMLRKETKDLQ</sequence>
<evidence type="ECO:0000313" key="4">
    <source>
        <dbReference type="Proteomes" id="UP000557217"/>
    </source>
</evidence>
<organism evidence="3 4">
    <name type="scientific">Ureibacillus thermosphaericus</name>
    <dbReference type="NCBI Taxonomy" id="51173"/>
    <lineage>
        <taxon>Bacteria</taxon>
        <taxon>Bacillati</taxon>
        <taxon>Bacillota</taxon>
        <taxon>Bacilli</taxon>
        <taxon>Bacillales</taxon>
        <taxon>Caryophanaceae</taxon>
        <taxon>Ureibacillus</taxon>
    </lineage>
</organism>
<feature type="domain" description="PilZ" evidence="1">
    <location>
        <begin position="99"/>
        <end position="204"/>
    </location>
</feature>
<name>A0A840PH00_URETH</name>
<dbReference type="Pfam" id="PF07238">
    <property type="entry name" value="PilZ"/>
    <property type="match status" value="1"/>
</dbReference>